<dbReference type="InterPro" id="IPR038116">
    <property type="entry name" value="TrpR-like_sf"/>
</dbReference>
<dbReference type="GO" id="GO:0043565">
    <property type="term" value="F:sequence-specific DNA binding"/>
    <property type="evidence" value="ECO:0007669"/>
    <property type="project" value="InterPro"/>
</dbReference>
<proteinExistence type="predicted"/>
<dbReference type="Proteomes" id="UP000033860">
    <property type="component" value="Unassembled WGS sequence"/>
</dbReference>
<dbReference type="PANTHER" id="PTHR40080:SF1">
    <property type="entry name" value="TRPR-LIKE PROTEIN YERC_YECD"/>
    <property type="match status" value="1"/>
</dbReference>
<dbReference type="InterPro" id="IPR000831">
    <property type="entry name" value="Trp_repress"/>
</dbReference>
<dbReference type="AlphaFoldDB" id="A0A0G1RUN0"/>
<organism evidence="1 2">
    <name type="scientific">Candidatus Beckwithbacteria bacterium GW2011_GWB1_47_15</name>
    <dbReference type="NCBI Taxonomy" id="1618371"/>
    <lineage>
        <taxon>Bacteria</taxon>
        <taxon>Candidatus Beckwithiibacteriota</taxon>
    </lineage>
</organism>
<evidence type="ECO:0000313" key="1">
    <source>
        <dbReference type="EMBL" id="KKU61029.1"/>
    </source>
</evidence>
<dbReference type="EMBL" id="LCNT01000005">
    <property type="protein sequence ID" value="KKU61029.1"/>
    <property type="molecule type" value="Genomic_DNA"/>
</dbReference>
<dbReference type="SUPFAM" id="SSF48295">
    <property type="entry name" value="TrpR-like"/>
    <property type="match status" value="1"/>
</dbReference>
<name>A0A0G1RUN0_9BACT</name>
<dbReference type="PANTHER" id="PTHR40080">
    <property type="entry name" value="LMO1763 PROTEIN"/>
    <property type="match status" value="1"/>
</dbReference>
<dbReference type="InterPro" id="IPR013368">
    <property type="entry name" value="YecD_YerC"/>
</dbReference>
<dbReference type="InterPro" id="IPR010921">
    <property type="entry name" value="Trp_repressor/repl_initiator"/>
</dbReference>
<dbReference type="GO" id="GO:0003700">
    <property type="term" value="F:DNA-binding transcription factor activity"/>
    <property type="evidence" value="ECO:0007669"/>
    <property type="project" value="InterPro"/>
</dbReference>
<dbReference type="Pfam" id="PF01371">
    <property type="entry name" value="Trp_repressor"/>
    <property type="match status" value="1"/>
</dbReference>
<sequence length="149" mass="17258">MSQVSRYFLADKVKQEINSIFLETLSLLYKHEDILLFLKDFLSPTERIVLSKRITIALMLKQGYNYEAIKKLIKVSQSTIADVNRKLKYSGQGYHKVLDRILREQKIKSIFDKIENFALDALTVGRGKGTGFWREIKAKKQQSSTSKII</sequence>
<dbReference type="NCBIfam" id="TIGR02531">
    <property type="entry name" value="yecD_yerC"/>
    <property type="match status" value="1"/>
</dbReference>
<gene>
    <name evidence="1" type="ORF">UX85_C0005G0067</name>
</gene>
<protein>
    <submittedName>
        <fullName evidence="1">TrpR like protein, YerC/YecD</fullName>
    </submittedName>
</protein>
<reference evidence="1 2" key="1">
    <citation type="journal article" date="2015" name="Nature">
        <title>rRNA introns, odd ribosomes, and small enigmatic genomes across a large radiation of phyla.</title>
        <authorList>
            <person name="Brown C.T."/>
            <person name="Hug L.A."/>
            <person name="Thomas B.C."/>
            <person name="Sharon I."/>
            <person name="Castelle C.J."/>
            <person name="Singh A."/>
            <person name="Wilkins M.J."/>
            <person name="Williams K.H."/>
            <person name="Banfield J.F."/>
        </authorList>
    </citation>
    <scope>NUCLEOTIDE SEQUENCE [LARGE SCALE GENOMIC DNA]</scope>
</reference>
<evidence type="ECO:0000313" key="2">
    <source>
        <dbReference type="Proteomes" id="UP000033860"/>
    </source>
</evidence>
<comment type="caution">
    <text evidence="1">The sequence shown here is derived from an EMBL/GenBank/DDBJ whole genome shotgun (WGS) entry which is preliminary data.</text>
</comment>
<dbReference type="Gene3D" id="1.10.1270.10">
    <property type="entry name" value="TrpR-like"/>
    <property type="match status" value="1"/>
</dbReference>
<accession>A0A0G1RUN0</accession>